<gene>
    <name evidence="1" type="ORF">GDO78_016347</name>
</gene>
<reference evidence="1" key="1">
    <citation type="thesis" date="2020" institute="ProQuest LLC" country="789 East Eisenhower Parkway, Ann Arbor, MI, USA">
        <title>Comparative Genomics and Chromosome Evolution.</title>
        <authorList>
            <person name="Mudd A.B."/>
        </authorList>
    </citation>
    <scope>NUCLEOTIDE SEQUENCE</scope>
    <source>
        <strain evidence="1">HN-11 Male</strain>
        <tissue evidence="1">Kidney and liver</tissue>
    </source>
</reference>
<evidence type="ECO:0000313" key="1">
    <source>
        <dbReference type="EMBL" id="KAG9461582.1"/>
    </source>
</evidence>
<organism evidence="1 2">
    <name type="scientific">Eleutherodactylus coqui</name>
    <name type="common">Puerto Rican coqui</name>
    <dbReference type="NCBI Taxonomy" id="57060"/>
    <lineage>
        <taxon>Eukaryota</taxon>
        <taxon>Metazoa</taxon>
        <taxon>Chordata</taxon>
        <taxon>Craniata</taxon>
        <taxon>Vertebrata</taxon>
        <taxon>Euteleostomi</taxon>
        <taxon>Amphibia</taxon>
        <taxon>Batrachia</taxon>
        <taxon>Anura</taxon>
        <taxon>Neobatrachia</taxon>
        <taxon>Hyloidea</taxon>
        <taxon>Eleutherodactylidae</taxon>
        <taxon>Eleutherodactylinae</taxon>
        <taxon>Eleutherodactylus</taxon>
        <taxon>Eleutherodactylus</taxon>
    </lineage>
</organism>
<comment type="caution">
    <text evidence="1">The sequence shown here is derived from an EMBL/GenBank/DDBJ whole genome shotgun (WGS) entry which is preliminary data.</text>
</comment>
<evidence type="ECO:0000313" key="2">
    <source>
        <dbReference type="Proteomes" id="UP000770717"/>
    </source>
</evidence>
<dbReference type="EMBL" id="WNTK01019279">
    <property type="protein sequence ID" value="KAG9461582.1"/>
    <property type="molecule type" value="Genomic_DNA"/>
</dbReference>
<dbReference type="AlphaFoldDB" id="A0A8J6B0D4"/>
<proteinExistence type="predicted"/>
<sequence>MDACTFPDSALNRDLYNSLLCRRFSDLCTLSALVLKACVFPIWALARLTAAALHHTSSLVHLPTMTLFNSSFTSCYLPSLFSTLQLTSRLALHTFPGSS</sequence>
<protein>
    <submittedName>
        <fullName evidence="1">Uncharacterized protein</fullName>
    </submittedName>
</protein>
<accession>A0A8J6B0D4</accession>
<keyword evidence="2" id="KW-1185">Reference proteome</keyword>
<dbReference type="Proteomes" id="UP000770717">
    <property type="component" value="Unassembled WGS sequence"/>
</dbReference>
<name>A0A8J6B0D4_ELECQ</name>